<dbReference type="KEGG" id="aue:C5O00_09245"/>
<dbReference type="Proteomes" id="UP000238442">
    <property type="component" value="Chromosome"/>
</dbReference>
<gene>
    <name evidence="5" type="ORF">C5O00_09245</name>
</gene>
<keyword evidence="3" id="KW-0812">Transmembrane</keyword>
<reference evidence="5 6" key="1">
    <citation type="submission" date="2018-02" db="EMBL/GenBank/DDBJ databases">
        <title>Genomic analysis of the strain RR4-38 isolated from a seawater recirculating aquaculture system.</title>
        <authorList>
            <person name="Kim Y.-S."/>
            <person name="Jang Y.H."/>
            <person name="Kim K.-H."/>
        </authorList>
    </citation>
    <scope>NUCLEOTIDE SEQUENCE [LARGE SCALE GENOMIC DNA]</scope>
    <source>
        <strain evidence="5 6">RR4-38</strain>
    </source>
</reference>
<organism evidence="5 6">
    <name type="scientific">Pukyongia salina</name>
    <dbReference type="NCBI Taxonomy" id="2094025"/>
    <lineage>
        <taxon>Bacteria</taxon>
        <taxon>Pseudomonadati</taxon>
        <taxon>Bacteroidota</taxon>
        <taxon>Flavobacteriia</taxon>
        <taxon>Flavobacteriales</taxon>
        <taxon>Flavobacteriaceae</taxon>
        <taxon>Pukyongia</taxon>
    </lineage>
</organism>
<feature type="transmembrane region" description="Helical" evidence="3">
    <location>
        <begin position="6"/>
        <end position="24"/>
    </location>
</feature>
<feature type="region of interest" description="Disordered" evidence="2">
    <location>
        <begin position="305"/>
        <end position="333"/>
    </location>
</feature>
<evidence type="ECO:0000256" key="1">
    <source>
        <dbReference type="SAM" id="Coils"/>
    </source>
</evidence>
<dbReference type="PANTHER" id="PTHR34978">
    <property type="entry name" value="POSSIBLE SENSOR-TRANSDUCER PROTEIN BLAR"/>
    <property type="match status" value="1"/>
</dbReference>
<dbReference type="OrthoDB" id="1522859at2"/>
<keyword evidence="6" id="KW-1185">Reference proteome</keyword>
<name>A0A2S0HXJ2_9FLAO</name>
<feature type="domain" description="Peptidase M56" evidence="4">
    <location>
        <begin position="155"/>
        <end position="256"/>
    </location>
</feature>
<dbReference type="AlphaFoldDB" id="A0A2S0HXJ2"/>
<feature type="transmembrane region" description="Helical" evidence="3">
    <location>
        <begin position="265"/>
        <end position="283"/>
    </location>
</feature>
<keyword evidence="1" id="KW-0175">Coiled coil</keyword>
<evidence type="ECO:0000313" key="5">
    <source>
        <dbReference type="EMBL" id="AVI51348.1"/>
    </source>
</evidence>
<evidence type="ECO:0000313" key="6">
    <source>
        <dbReference type="Proteomes" id="UP000238442"/>
    </source>
</evidence>
<feature type="transmembrane region" description="Helical" evidence="3">
    <location>
        <begin position="36"/>
        <end position="54"/>
    </location>
</feature>
<feature type="transmembrane region" description="Helical" evidence="3">
    <location>
        <begin position="89"/>
        <end position="109"/>
    </location>
</feature>
<keyword evidence="3" id="KW-1133">Transmembrane helix</keyword>
<evidence type="ECO:0000256" key="2">
    <source>
        <dbReference type="SAM" id="MobiDB-lite"/>
    </source>
</evidence>
<feature type="compositionally biased region" description="Polar residues" evidence="2">
    <location>
        <begin position="305"/>
        <end position="316"/>
    </location>
</feature>
<dbReference type="EMBL" id="CP027062">
    <property type="protein sequence ID" value="AVI51348.1"/>
    <property type="molecule type" value="Genomic_DNA"/>
</dbReference>
<protein>
    <recommendedName>
        <fullName evidence="4">Peptidase M56 domain-containing protein</fullName>
    </recommendedName>
</protein>
<keyword evidence="3" id="KW-0472">Membrane</keyword>
<dbReference type="InterPro" id="IPR052173">
    <property type="entry name" value="Beta-lactam_resp_regulator"/>
</dbReference>
<proteinExistence type="predicted"/>
<feature type="coiled-coil region" evidence="1">
    <location>
        <begin position="452"/>
        <end position="518"/>
    </location>
</feature>
<sequence length="652" mass="75200">MEIIIYLLKSAAILTLFYVIYILFLRKETHFTAHRFYLLAGVVASFLLPILYFTQTVYIDPPVISEVTMSTVDHQPSAVIAEPGFEIDWWNVLLLSYLIGCSFVFFRFVRELTSLILLLHNNPSKRYRGFNYVRVTKKLAPFSFFNYIVFNPELHQEDELQMILKHEQAHAFQWHSTDIILANLLIIIQWANPLAWLYKKSVEENLEFLADNATIISVDSKKDYQLALVRASSARYTPSLTTNFYKSFIKKRIIMLNKRTSKKHHVLKVATVLPLLAIFLWSFNIREEIAYKEVIPESIPETVSDNLLNSENPSEINSEKQRETGKIAASEKSFSNTENLQKETIAEISEEKETNRIPAVTTGGDIEFKITKNTTDAELEKMKSKLKKDHGVEISYSVKRNKNKEITSISFQYSSKDSNGNYSISDDEAIADFVFYIKEDGKSGFYSEEVEARRAERAYARAERMKERSDMRRREIEKVREDRDRMREEIREERDVIRDEMTKKRREMKDRLREKRKSVIIESDDDDGGLFDDEDEEEIVKTYKIAGSGSNEAEDNIFVVSSGKGKSGKLMLSDSDHHIRIDKNTTDASLEKMKSKLGAKGVDFKYSKLKRNANGEITSIRITVDNNKGSKQTISAQADDGKPIDDLLIDIQ</sequence>
<dbReference type="RefSeq" id="WP_105216589.1">
    <property type="nucleotide sequence ID" value="NZ_CP027062.1"/>
</dbReference>
<dbReference type="InterPro" id="IPR008756">
    <property type="entry name" value="Peptidase_M56"/>
</dbReference>
<dbReference type="PANTHER" id="PTHR34978:SF3">
    <property type="entry name" value="SLR0241 PROTEIN"/>
    <property type="match status" value="1"/>
</dbReference>
<evidence type="ECO:0000256" key="3">
    <source>
        <dbReference type="SAM" id="Phobius"/>
    </source>
</evidence>
<dbReference type="Pfam" id="PF05569">
    <property type="entry name" value="Peptidase_M56"/>
    <property type="match status" value="1"/>
</dbReference>
<accession>A0A2S0HXJ2</accession>
<evidence type="ECO:0000259" key="4">
    <source>
        <dbReference type="Pfam" id="PF05569"/>
    </source>
</evidence>